<organism evidence="2">
    <name type="scientific">Arundo donax</name>
    <name type="common">Giant reed</name>
    <name type="synonym">Donax arundinaceus</name>
    <dbReference type="NCBI Taxonomy" id="35708"/>
    <lineage>
        <taxon>Eukaryota</taxon>
        <taxon>Viridiplantae</taxon>
        <taxon>Streptophyta</taxon>
        <taxon>Embryophyta</taxon>
        <taxon>Tracheophyta</taxon>
        <taxon>Spermatophyta</taxon>
        <taxon>Magnoliopsida</taxon>
        <taxon>Liliopsida</taxon>
        <taxon>Poales</taxon>
        <taxon>Poaceae</taxon>
        <taxon>PACMAD clade</taxon>
        <taxon>Arundinoideae</taxon>
        <taxon>Arundineae</taxon>
        <taxon>Arundo</taxon>
    </lineage>
</organism>
<evidence type="ECO:0000313" key="2">
    <source>
        <dbReference type="EMBL" id="JAD54505.1"/>
    </source>
</evidence>
<protein>
    <submittedName>
        <fullName evidence="2">Uncharacterized protein</fullName>
    </submittedName>
</protein>
<evidence type="ECO:0000256" key="1">
    <source>
        <dbReference type="SAM" id="MobiDB-lite"/>
    </source>
</evidence>
<dbReference type="AlphaFoldDB" id="A0A0A9B003"/>
<feature type="region of interest" description="Disordered" evidence="1">
    <location>
        <begin position="29"/>
        <end position="51"/>
    </location>
</feature>
<sequence>MAAAAEPMRCWALPAAAPRCRCATIRRSVPTTTSFSSRPPTNSSPNFYRAG</sequence>
<reference evidence="2" key="2">
    <citation type="journal article" date="2015" name="Data Brief">
        <title>Shoot transcriptome of the giant reed, Arundo donax.</title>
        <authorList>
            <person name="Barrero R.A."/>
            <person name="Guerrero F.D."/>
            <person name="Moolhuijzen P."/>
            <person name="Goolsby J.A."/>
            <person name="Tidwell J."/>
            <person name="Bellgard S.E."/>
            <person name="Bellgard M.I."/>
        </authorList>
    </citation>
    <scope>NUCLEOTIDE SEQUENCE</scope>
    <source>
        <tissue evidence="2">Shoot tissue taken approximately 20 cm above the soil surface</tissue>
    </source>
</reference>
<name>A0A0A9B003_ARUDO</name>
<proteinExistence type="predicted"/>
<dbReference type="EMBL" id="GBRH01243390">
    <property type="protein sequence ID" value="JAD54505.1"/>
    <property type="molecule type" value="Transcribed_RNA"/>
</dbReference>
<reference evidence="2" key="1">
    <citation type="submission" date="2014-09" db="EMBL/GenBank/DDBJ databases">
        <authorList>
            <person name="Magalhaes I.L.F."/>
            <person name="Oliveira U."/>
            <person name="Santos F.R."/>
            <person name="Vidigal T.H.D.A."/>
            <person name="Brescovit A.D."/>
            <person name="Santos A.J."/>
        </authorList>
    </citation>
    <scope>NUCLEOTIDE SEQUENCE</scope>
    <source>
        <tissue evidence="2">Shoot tissue taken approximately 20 cm above the soil surface</tissue>
    </source>
</reference>
<accession>A0A0A9B003</accession>